<keyword evidence="7" id="KW-0175">Coiled coil</keyword>
<dbReference type="Gene3D" id="3.30.450.20">
    <property type="entry name" value="PAS domain"/>
    <property type="match status" value="2"/>
</dbReference>
<dbReference type="SUPFAM" id="SSF47384">
    <property type="entry name" value="Homodimeric domain of signal transducing histidine kinase"/>
    <property type="match status" value="1"/>
</dbReference>
<dbReference type="PRINTS" id="PR00344">
    <property type="entry name" value="BCTRLSENSOR"/>
</dbReference>
<evidence type="ECO:0000313" key="13">
    <source>
        <dbReference type="EMBL" id="PEN13788.1"/>
    </source>
</evidence>
<evidence type="ECO:0000256" key="2">
    <source>
        <dbReference type="ARBA" id="ARBA00012438"/>
    </source>
</evidence>
<dbReference type="CDD" id="cd00130">
    <property type="entry name" value="PAS"/>
    <property type="match status" value="2"/>
</dbReference>
<dbReference type="InterPro" id="IPR013655">
    <property type="entry name" value="PAS_fold_3"/>
</dbReference>
<dbReference type="InterPro" id="IPR001789">
    <property type="entry name" value="Sig_transdc_resp-reg_receiver"/>
</dbReference>
<evidence type="ECO:0000256" key="1">
    <source>
        <dbReference type="ARBA" id="ARBA00000085"/>
    </source>
</evidence>
<feature type="domain" description="PAS" evidence="11">
    <location>
        <begin position="200"/>
        <end position="265"/>
    </location>
</feature>
<protein>
    <recommendedName>
        <fullName evidence="2">histidine kinase</fullName>
        <ecNumber evidence="2">2.7.13.3</ecNumber>
    </recommendedName>
</protein>
<dbReference type="SUPFAM" id="SSF52172">
    <property type="entry name" value="CheY-like"/>
    <property type="match status" value="1"/>
</dbReference>
<dbReference type="EMBL" id="PDEQ01000003">
    <property type="protein sequence ID" value="PEN13788.1"/>
    <property type="molecule type" value="Genomic_DNA"/>
</dbReference>
<feature type="domain" description="PAC" evidence="12">
    <location>
        <begin position="271"/>
        <end position="322"/>
    </location>
</feature>
<dbReference type="CDD" id="cd17546">
    <property type="entry name" value="REC_hyHK_CKI1_RcsC-like"/>
    <property type="match status" value="1"/>
</dbReference>
<name>A0A2A8CZG1_9BACT</name>
<dbReference type="InterPro" id="IPR000700">
    <property type="entry name" value="PAS-assoc_C"/>
</dbReference>
<reference evidence="13 14" key="1">
    <citation type="submission" date="2017-10" db="EMBL/GenBank/DDBJ databases">
        <title>Draft genome of Longibacter Salinarum.</title>
        <authorList>
            <person name="Goh K.M."/>
            <person name="Shamsir M.S."/>
            <person name="Lim S.W."/>
        </authorList>
    </citation>
    <scope>NUCLEOTIDE SEQUENCE [LARGE SCALE GENOMIC DNA]</scope>
    <source>
        <strain evidence="13 14">KCTC 52045</strain>
    </source>
</reference>
<dbReference type="InterPro" id="IPR000014">
    <property type="entry name" value="PAS"/>
</dbReference>
<evidence type="ECO:0000256" key="8">
    <source>
        <dbReference type="SAM" id="MobiDB-lite"/>
    </source>
</evidence>
<dbReference type="Gene3D" id="3.40.50.2300">
    <property type="match status" value="1"/>
</dbReference>
<dbReference type="SMART" id="SM00091">
    <property type="entry name" value="PAS"/>
    <property type="match status" value="2"/>
</dbReference>
<feature type="domain" description="Histidine kinase" evidence="9">
    <location>
        <begin position="340"/>
        <end position="575"/>
    </location>
</feature>
<keyword evidence="14" id="KW-1185">Reference proteome</keyword>
<dbReference type="InterPro" id="IPR004358">
    <property type="entry name" value="Sig_transdc_His_kin-like_C"/>
</dbReference>
<gene>
    <name evidence="13" type="ORF">CRI94_06885</name>
</gene>
<dbReference type="Proteomes" id="UP000220102">
    <property type="component" value="Unassembled WGS sequence"/>
</dbReference>
<dbReference type="SUPFAM" id="SSF55874">
    <property type="entry name" value="ATPase domain of HSP90 chaperone/DNA topoisomerase II/histidine kinase"/>
    <property type="match status" value="1"/>
</dbReference>
<dbReference type="SMART" id="SM00388">
    <property type="entry name" value="HisKA"/>
    <property type="match status" value="1"/>
</dbReference>
<dbReference type="SMART" id="SM00387">
    <property type="entry name" value="HATPase_c"/>
    <property type="match status" value="1"/>
</dbReference>
<dbReference type="PROSITE" id="PS50113">
    <property type="entry name" value="PAC"/>
    <property type="match status" value="1"/>
</dbReference>
<dbReference type="GO" id="GO:0006355">
    <property type="term" value="P:regulation of DNA-templated transcription"/>
    <property type="evidence" value="ECO:0007669"/>
    <property type="project" value="InterPro"/>
</dbReference>
<dbReference type="PANTHER" id="PTHR43047">
    <property type="entry name" value="TWO-COMPONENT HISTIDINE PROTEIN KINASE"/>
    <property type="match status" value="1"/>
</dbReference>
<dbReference type="InterPro" id="IPR003661">
    <property type="entry name" value="HisK_dim/P_dom"/>
</dbReference>
<comment type="caution">
    <text evidence="13">The sequence shown here is derived from an EMBL/GenBank/DDBJ whole genome shotgun (WGS) entry which is preliminary data.</text>
</comment>
<dbReference type="InterPro" id="IPR036890">
    <property type="entry name" value="HATPase_C_sf"/>
</dbReference>
<evidence type="ECO:0000259" key="9">
    <source>
        <dbReference type="PROSITE" id="PS50109"/>
    </source>
</evidence>
<dbReference type="InterPro" id="IPR003594">
    <property type="entry name" value="HATPase_dom"/>
</dbReference>
<dbReference type="Pfam" id="PF08447">
    <property type="entry name" value="PAS_3"/>
    <property type="match status" value="1"/>
</dbReference>
<dbReference type="SMART" id="SM00448">
    <property type="entry name" value="REC"/>
    <property type="match status" value="1"/>
</dbReference>
<feature type="region of interest" description="Disordered" evidence="8">
    <location>
        <begin position="476"/>
        <end position="499"/>
    </location>
</feature>
<keyword evidence="3 6" id="KW-0597">Phosphoprotein</keyword>
<feature type="compositionally biased region" description="Acidic residues" evidence="8">
    <location>
        <begin position="20"/>
        <end position="31"/>
    </location>
</feature>
<dbReference type="EC" id="2.7.13.3" evidence="2"/>
<dbReference type="Pfam" id="PF00072">
    <property type="entry name" value="Response_reg"/>
    <property type="match status" value="1"/>
</dbReference>
<dbReference type="CDD" id="cd16922">
    <property type="entry name" value="HATPase_EvgS-ArcB-TorS-like"/>
    <property type="match status" value="1"/>
</dbReference>
<sequence>MDASAPSSDARPPGAANGNDSDEPVDDDETSSEASNRNSSAVESDNPAALRAEIDSLKQEVQSLREAAKRYRSLVDLTTDAAYDLELTHGDSDSPTFKLTWASSSFSRMIGISQGRLLADGDWLDHVHPADRMLVRRHREHLASGSRMVTEYRIQSRSDHVRWVCDYGQPIHGPGGVRRVHGALREITFERRYDQAMRANRMKYKHIFNQSPLGILHFDANGCITQCNNNFVRIIGSSREQLIGLNMLEDLHDSKMIRAVKDALEHGSGAYEGDYESVTADKVTPVRCLFNSIRSEAGEVMGGVGIVEDITERRRYEQQLIEARDEAETMNQLKSAFLANMSHEIRTPLTAIIGFADILTDELPSTQRRIPQLIEQSGKRLLDTLNSVLDLSMLESGEMELNLQMIDVPQHVEDHVDLMQPLADNKNLTLRIERLPESRYAMLDEGALDRILSNLIGNAIKFTDSGEITVVVRDAPFPNPTPFSDDEDEQEVQPSPNGGIEIRVKDTGVGISEEFLPQLFDVFKQESAGMKRTHEGSGLGLAITKHLVDHLSGQISVRSSKNKGSTFVVTFPTVRGANGAEPSPHSRLARHQQGHRILVAEDNPETQALIDRILSTYHDVTIVNAADDALQAAQENRSFGKAAYDVIILDINLEGGGSGLDLLPQLRALPNYAQTPIIALTAFALSGDRERFIEAGFDAYLGKPFTSDQLLDMVDQVLASDR</sequence>
<dbReference type="InterPro" id="IPR035965">
    <property type="entry name" value="PAS-like_dom_sf"/>
</dbReference>
<feature type="domain" description="Response regulatory" evidence="10">
    <location>
        <begin position="596"/>
        <end position="718"/>
    </location>
</feature>
<organism evidence="13 14">
    <name type="scientific">Longibacter salinarum</name>
    <dbReference type="NCBI Taxonomy" id="1850348"/>
    <lineage>
        <taxon>Bacteria</taxon>
        <taxon>Pseudomonadati</taxon>
        <taxon>Rhodothermota</taxon>
        <taxon>Rhodothermia</taxon>
        <taxon>Rhodothermales</taxon>
        <taxon>Salisaetaceae</taxon>
        <taxon>Longibacter</taxon>
    </lineage>
</organism>
<dbReference type="Pfam" id="PF02518">
    <property type="entry name" value="HATPase_c"/>
    <property type="match status" value="1"/>
</dbReference>
<dbReference type="InterPro" id="IPR005467">
    <property type="entry name" value="His_kinase_dom"/>
</dbReference>
<evidence type="ECO:0000259" key="11">
    <source>
        <dbReference type="PROSITE" id="PS50112"/>
    </source>
</evidence>
<evidence type="ECO:0000256" key="5">
    <source>
        <dbReference type="ARBA" id="ARBA00022777"/>
    </source>
</evidence>
<proteinExistence type="predicted"/>
<dbReference type="InterPro" id="IPR036097">
    <property type="entry name" value="HisK_dim/P_sf"/>
</dbReference>
<dbReference type="InterPro" id="IPR011006">
    <property type="entry name" value="CheY-like_superfamily"/>
</dbReference>
<feature type="domain" description="PAS" evidence="11">
    <location>
        <begin position="91"/>
        <end position="146"/>
    </location>
</feature>
<evidence type="ECO:0000259" key="10">
    <source>
        <dbReference type="PROSITE" id="PS50110"/>
    </source>
</evidence>
<comment type="catalytic activity">
    <reaction evidence="1">
        <text>ATP + protein L-histidine = ADP + protein N-phospho-L-histidine.</text>
        <dbReference type="EC" id="2.7.13.3"/>
    </reaction>
</comment>
<feature type="compositionally biased region" description="Polar residues" evidence="8">
    <location>
        <begin position="32"/>
        <end position="43"/>
    </location>
</feature>
<dbReference type="Pfam" id="PF00512">
    <property type="entry name" value="HisKA"/>
    <property type="match status" value="1"/>
</dbReference>
<dbReference type="RefSeq" id="WP_098074951.1">
    <property type="nucleotide sequence ID" value="NZ_PDEQ01000003.1"/>
</dbReference>
<dbReference type="GO" id="GO:0000155">
    <property type="term" value="F:phosphorelay sensor kinase activity"/>
    <property type="evidence" value="ECO:0007669"/>
    <property type="project" value="InterPro"/>
</dbReference>
<dbReference type="PROSITE" id="PS50110">
    <property type="entry name" value="RESPONSE_REGULATORY"/>
    <property type="match status" value="1"/>
</dbReference>
<evidence type="ECO:0000256" key="6">
    <source>
        <dbReference type="PROSITE-ProRule" id="PRU00169"/>
    </source>
</evidence>
<dbReference type="Gene3D" id="1.10.287.130">
    <property type="match status" value="1"/>
</dbReference>
<dbReference type="Gene3D" id="3.30.565.10">
    <property type="entry name" value="Histidine kinase-like ATPase, C-terminal domain"/>
    <property type="match status" value="1"/>
</dbReference>
<dbReference type="CDD" id="cd00082">
    <property type="entry name" value="HisKA"/>
    <property type="match status" value="1"/>
</dbReference>
<dbReference type="Pfam" id="PF13426">
    <property type="entry name" value="PAS_9"/>
    <property type="match status" value="1"/>
</dbReference>
<evidence type="ECO:0000256" key="4">
    <source>
        <dbReference type="ARBA" id="ARBA00022679"/>
    </source>
</evidence>
<keyword evidence="4" id="KW-0808">Transferase</keyword>
<evidence type="ECO:0000259" key="12">
    <source>
        <dbReference type="PROSITE" id="PS50113"/>
    </source>
</evidence>
<dbReference type="GO" id="GO:0005886">
    <property type="term" value="C:plasma membrane"/>
    <property type="evidence" value="ECO:0007669"/>
    <property type="project" value="TreeGrafter"/>
</dbReference>
<feature type="region of interest" description="Disordered" evidence="8">
    <location>
        <begin position="1"/>
        <end position="48"/>
    </location>
</feature>
<dbReference type="PANTHER" id="PTHR43047:SF72">
    <property type="entry name" value="OSMOSENSING HISTIDINE PROTEIN KINASE SLN1"/>
    <property type="match status" value="1"/>
</dbReference>
<keyword evidence="5" id="KW-0418">Kinase</keyword>
<dbReference type="NCBIfam" id="TIGR00229">
    <property type="entry name" value="sensory_box"/>
    <property type="match status" value="1"/>
</dbReference>
<dbReference type="PROSITE" id="PS50112">
    <property type="entry name" value="PAS"/>
    <property type="match status" value="2"/>
</dbReference>
<dbReference type="GO" id="GO:0009927">
    <property type="term" value="F:histidine phosphotransfer kinase activity"/>
    <property type="evidence" value="ECO:0007669"/>
    <property type="project" value="TreeGrafter"/>
</dbReference>
<accession>A0A2A8CZG1</accession>
<dbReference type="PROSITE" id="PS50109">
    <property type="entry name" value="HIS_KIN"/>
    <property type="match status" value="1"/>
</dbReference>
<evidence type="ECO:0000256" key="3">
    <source>
        <dbReference type="ARBA" id="ARBA00022553"/>
    </source>
</evidence>
<evidence type="ECO:0000313" key="14">
    <source>
        <dbReference type="Proteomes" id="UP000220102"/>
    </source>
</evidence>
<dbReference type="AlphaFoldDB" id="A0A2A8CZG1"/>
<dbReference type="OrthoDB" id="9811889at2"/>
<feature type="modified residue" description="4-aspartylphosphate" evidence="6">
    <location>
        <position position="650"/>
    </location>
</feature>
<evidence type="ECO:0000256" key="7">
    <source>
        <dbReference type="SAM" id="Coils"/>
    </source>
</evidence>
<dbReference type="SUPFAM" id="SSF55785">
    <property type="entry name" value="PYP-like sensor domain (PAS domain)"/>
    <property type="match status" value="2"/>
</dbReference>
<feature type="coiled-coil region" evidence="7">
    <location>
        <begin position="306"/>
        <end position="333"/>
    </location>
</feature>